<gene>
    <name evidence="1" type="ORF">EDEG_01875</name>
</gene>
<dbReference type="InParanoid" id="J9D7Q6"/>
<accession>J9D7Q6</accession>
<dbReference type="AlphaFoldDB" id="J9D7Q6"/>
<comment type="caution">
    <text evidence="1">The sequence shown here is derived from an EMBL/GenBank/DDBJ whole genome shotgun (WGS) entry which is preliminary data.</text>
</comment>
<proteinExistence type="predicted"/>
<reference evidence="1 2" key="1">
    <citation type="submission" date="2011-08" db="EMBL/GenBank/DDBJ databases">
        <authorList>
            <person name="Liu Z.J."/>
            <person name="Shi F.L."/>
            <person name="Lu J.Q."/>
            <person name="Li M."/>
            <person name="Wang Z.L."/>
        </authorList>
    </citation>
    <scope>NUCLEOTIDE SEQUENCE [LARGE SCALE GENOMIC DNA]</scope>
    <source>
        <strain evidence="1 2">USNM 41457</strain>
    </source>
</reference>
<dbReference type="Proteomes" id="UP000003163">
    <property type="component" value="Unassembled WGS sequence"/>
</dbReference>
<evidence type="ECO:0000313" key="2">
    <source>
        <dbReference type="Proteomes" id="UP000003163"/>
    </source>
</evidence>
<protein>
    <submittedName>
        <fullName evidence="1">Uncharacterized protein</fullName>
    </submittedName>
</protein>
<name>J9D7Q6_EDHAE</name>
<keyword evidence="2" id="KW-1185">Reference proteome</keyword>
<dbReference type="EMBL" id="AFBI03000029">
    <property type="protein sequence ID" value="EJW03831.1"/>
    <property type="molecule type" value="Genomic_DNA"/>
</dbReference>
<organism evidence="1 2">
    <name type="scientific">Edhazardia aedis (strain USNM 41457)</name>
    <name type="common">Microsporidian parasite</name>
    <dbReference type="NCBI Taxonomy" id="1003232"/>
    <lineage>
        <taxon>Eukaryota</taxon>
        <taxon>Fungi</taxon>
        <taxon>Fungi incertae sedis</taxon>
        <taxon>Microsporidia</taxon>
        <taxon>Edhazardia</taxon>
    </lineage>
</organism>
<reference evidence="2" key="2">
    <citation type="submission" date="2015-07" db="EMBL/GenBank/DDBJ databases">
        <title>Contrasting host-pathogen interactions and genome evolution in two generalist and specialist microsporidian pathogens of mosquitoes.</title>
        <authorList>
            <consortium name="The Broad Institute Genomics Platform"/>
            <consortium name="The Broad Institute Genome Sequencing Center for Infectious Disease"/>
            <person name="Cuomo C.A."/>
            <person name="Sanscrainte N.D."/>
            <person name="Goldberg J.M."/>
            <person name="Heiman D."/>
            <person name="Young S."/>
            <person name="Zeng Q."/>
            <person name="Becnel J.J."/>
            <person name="Birren B.W."/>
        </authorList>
    </citation>
    <scope>NUCLEOTIDE SEQUENCE [LARGE SCALE GENOMIC DNA]</scope>
    <source>
        <strain evidence="2">USNM 41457</strain>
    </source>
</reference>
<evidence type="ECO:0000313" key="1">
    <source>
        <dbReference type="EMBL" id="EJW03831.1"/>
    </source>
</evidence>
<dbReference type="VEuPathDB" id="MicrosporidiaDB:EDEG_01875"/>
<dbReference type="HOGENOM" id="CLU_2158318_0_0_1"/>
<sequence length="111" mass="13193">MPKIEIQLSISKKNPKLKFNTLLIVYQNKHKKTACFDVINIRKKQQKIRFKIICSTNYKQSFSIFRLSLCEFSKRSQERDDRFKIKISDFKNNILVHIFISAKGIILQLLT</sequence>